<evidence type="ECO:0000259" key="5">
    <source>
        <dbReference type="PROSITE" id="PS51737"/>
    </source>
</evidence>
<organism evidence="6 7">
    <name type="scientific">Neorhizobium turbinariae</name>
    <dbReference type="NCBI Taxonomy" id="2937795"/>
    <lineage>
        <taxon>Bacteria</taxon>
        <taxon>Pseudomonadati</taxon>
        <taxon>Pseudomonadota</taxon>
        <taxon>Alphaproteobacteria</taxon>
        <taxon>Hyphomicrobiales</taxon>
        <taxon>Rhizobiaceae</taxon>
        <taxon>Rhizobium/Agrobacterium group</taxon>
        <taxon>Neorhizobium</taxon>
    </lineage>
</organism>
<accession>A0ABT0IW63</accession>
<name>A0ABT0IW63_9HYPH</name>
<evidence type="ECO:0000313" key="7">
    <source>
        <dbReference type="Proteomes" id="UP001202827"/>
    </source>
</evidence>
<keyword evidence="3" id="KW-0175">Coiled coil</keyword>
<proteinExistence type="predicted"/>
<evidence type="ECO:0000256" key="1">
    <source>
        <dbReference type="ARBA" id="ARBA00023125"/>
    </source>
</evidence>
<dbReference type="CDD" id="cd00338">
    <property type="entry name" value="Ser_Recombinase"/>
    <property type="match status" value="1"/>
</dbReference>
<evidence type="ECO:0000256" key="3">
    <source>
        <dbReference type="SAM" id="Coils"/>
    </source>
</evidence>
<dbReference type="Proteomes" id="UP001202827">
    <property type="component" value="Unassembled WGS sequence"/>
</dbReference>
<evidence type="ECO:0000259" key="4">
    <source>
        <dbReference type="PROSITE" id="PS51736"/>
    </source>
</evidence>
<gene>
    <name evidence="6" type="ORF">M0654_19120</name>
</gene>
<dbReference type="PROSITE" id="PS51737">
    <property type="entry name" value="RECOMBINASE_DNA_BIND"/>
    <property type="match status" value="1"/>
</dbReference>
<evidence type="ECO:0000313" key="6">
    <source>
        <dbReference type="EMBL" id="MCK8782095.1"/>
    </source>
</evidence>
<keyword evidence="2" id="KW-0233">DNA recombination</keyword>
<dbReference type="PANTHER" id="PTHR30461:SF2">
    <property type="entry name" value="SERINE RECOMBINASE PINE-RELATED"/>
    <property type="match status" value="1"/>
</dbReference>
<dbReference type="Gene3D" id="3.40.50.1390">
    <property type="entry name" value="Resolvase, N-terminal catalytic domain"/>
    <property type="match status" value="1"/>
</dbReference>
<dbReference type="PANTHER" id="PTHR30461">
    <property type="entry name" value="DNA-INVERTASE FROM LAMBDOID PROPHAGE"/>
    <property type="match status" value="1"/>
</dbReference>
<dbReference type="SMART" id="SM00857">
    <property type="entry name" value="Resolvase"/>
    <property type="match status" value="1"/>
</dbReference>
<dbReference type="InterPro" id="IPR038109">
    <property type="entry name" value="DNA_bind_recomb_sf"/>
</dbReference>
<protein>
    <submittedName>
        <fullName evidence="6">Recombinase family protein</fullName>
    </submittedName>
</protein>
<keyword evidence="1" id="KW-0238">DNA-binding</keyword>
<dbReference type="InterPro" id="IPR050639">
    <property type="entry name" value="SSR_resolvase"/>
</dbReference>
<reference evidence="6 7" key="1">
    <citation type="submission" date="2022-04" db="EMBL/GenBank/DDBJ databases">
        <title>Rhizobium coralii sp. nov., isolated from coral Turbinaria peltata.</title>
        <authorList>
            <person name="Sun H."/>
        </authorList>
    </citation>
    <scope>NUCLEOTIDE SEQUENCE [LARGE SCALE GENOMIC DNA]</scope>
    <source>
        <strain evidence="6 7">NTR19</strain>
    </source>
</reference>
<dbReference type="InterPro" id="IPR025827">
    <property type="entry name" value="Zn_ribbon_recom_dom"/>
</dbReference>
<dbReference type="InterPro" id="IPR011109">
    <property type="entry name" value="DNA_bind_recombinase_dom"/>
</dbReference>
<feature type="coiled-coil region" evidence="3">
    <location>
        <begin position="383"/>
        <end position="454"/>
    </location>
</feature>
<feature type="domain" description="Recombinase" evidence="5">
    <location>
        <begin position="179"/>
        <end position="297"/>
    </location>
</feature>
<dbReference type="InterPro" id="IPR036162">
    <property type="entry name" value="Resolvase-like_N_sf"/>
</dbReference>
<dbReference type="Pfam" id="PF07508">
    <property type="entry name" value="Recombinase"/>
    <property type="match status" value="1"/>
</dbReference>
<evidence type="ECO:0000256" key="2">
    <source>
        <dbReference type="ARBA" id="ARBA00023172"/>
    </source>
</evidence>
<dbReference type="EMBL" id="JALPRY010000024">
    <property type="protein sequence ID" value="MCK8782095.1"/>
    <property type="molecule type" value="Genomic_DNA"/>
</dbReference>
<comment type="caution">
    <text evidence="6">The sequence shown here is derived from an EMBL/GenBank/DDBJ whole genome shotgun (WGS) entry which is preliminary data.</text>
</comment>
<dbReference type="RefSeq" id="WP_248684450.1">
    <property type="nucleotide sequence ID" value="NZ_JALPRY010000024.1"/>
</dbReference>
<dbReference type="InterPro" id="IPR006119">
    <property type="entry name" value="Resolv_N"/>
</dbReference>
<keyword evidence="7" id="KW-1185">Reference proteome</keyword>
<feature type="domain" description="Resolvase/invertase-type recombinase catalytic" evidence="4">
    <location>
        <begin position="9"/>
        <end position="168"/>
    </location>
</feature>
<dbReference type="PROSITE" id="PS51736">
    <property type="entry name" value="RECOMBINASES_3"/>
    <property type="match status" value="1"/>
</dbReference>
<dbReference type="Pfam" id="PF13408">
    <property type="entry name" value="Zn_ribbon_recom"/>
    <property type="match status" value="1"/>
</dbReference>
<sequence>MEQKQQRPKAYSYVRMSSQQQIKGDSLRRQLERSRKYAADNGLDLDETLRDIGVSAWTGKNVKRGALGRFLELVQTGRVERGSYLLVESLDRLSRQQVRFAISPFVDIINAGITIVTLADNQVYSENTVDENWTQLMMSLAIMSRAHEESQTKSDRLKEAHARQKRDAARGIGRFSSNMFGWIDTVRNGEQFEYRLNQHADTIRKIYEMADAGLGQLIITRRLNEANIPSFKGTPWQQPNVGNILRNEAVIGTYQPTHSVDRKTVPNGPPLKNYLPAAVSEELFWRVQRNKRTRTSAGKKGQLLSNLFTGLCSCAQCHGPIRMRSSGNIGNDLKYLHCDNRYRNIGCDSAGGNFRYDLFEKAILDHVKEFELSLSNGSTTERKEDLLRRLHEKEAQLETLERRRKNLLRAVELTDDEAAARDLLAQLADRRIEVEQATAQVSEIKGDLARLQAQEGELASVAERIQLERLRWSTGTPQEIYESRSRVAKTLAQYIDVISFDFNSKTVMVSLGGGLLIYQFDQKGNLLHKRDNRHMVKSVGPSVVWKAADENGRPIEGSGQIIKPRGLTLDNLASDIPHDDMNQSLVEQRKAIARELLLKR</sequence>
<dbReference type="Gene3D" id="3.90.1750.20">
    <property type="entry name" value="Putative Large Serine Recombinase, Chain B, Domain 2"/>
    <property type="match status" value="1"/>
</dbReference>
<dbReference type="Pfam" id="PF00239">
    <property type="entry name" value="Resolvase"/>
    <property type="match status" value="1"/>
</dbReference>
<dbReference type="SUPFAM" id="SSF53041">
    <property type="entry name" value="Resolvase-like"/>
    <property type="match status" value="1"/>
</dbReference>